<keyword evidence="2" id="KW-1185">Reference proteome</keyword>
<organism evidence="1 2">
    <name type="scientific">Rickenella mellea</name>
    <dbReference type="NCBI Taxonomy" id="50990"/>
    <lineage>
        <taxon>Eukaryota</taxon>
        <taxon>Fungi</taxon>
        <taxon>Dikarya</taxon>
        <taxon>Basidiomycota</taxon>
        <taxon>Agaricomycotina</taxon>
        <taxon>Agaricomycetes</taxon>
        <taxon>Hymenochaetales</taxon>
        <taxon>Rickenellaceae</taxon>
        <taxon>Rickenella</taxon>
    </lineage>
</organism>
<name>A0A4Y7PSJ5_9AGAM</name>
<dbReference type="SUPFAM" id="SSF81383">
    <property type="entry name" value="F-box domain"/>
    <property type="match status" value="1"/>
</dbReference>
<protein>
    <submittedName>
        <fullName evidence="1">Uncharacterized protein</fullName>
    </submittedName>
</protein>
<sequence length="261" mass="29875">MPILKDTEDNESSALPIYRIPPEVTLEIFTRCLPEALFPRLSVRSAPLQLSHVCTTWRNLALRTPRLWCRILLGTRYLEVPEDGSDYMPGAALDAMALKCWVERAGSHLMSADIRYPNYSRLTNPYLEAIHLIPPVFRVIVRNRMRWKGLKISMPGEHLLRACFVTQRNAPYLETLEVDDTFIPTVGPVKSKIRIYLPDYFAETLSTLSVPGGVVYRSFQSTSFPKLRNLFLKHSCIEECLYLLKHCPVLVYPSTSTAWTT</sequence>
<proteinExistence type="predicted"/>
<dbReference type="Gene3D" id="1.20.1280.50">
    <property type="match status" value="1"/>
</dbReference>
<dbReference type="VEuPathDB" id="FungiDB:BD410DRAFT_793264"/>
<dbReference type="EMBL" id="ML170208">
    <property type="protein sequence ID" value="TDL18383.1"/>
    <property type="molecule type" value="Genomic_DNA"/>
</dbReference>
<dbReference type="OrthoDB" id="2269034at2759"/>
<dbReference type="STRING" id="50990.A0A4Y7PSJ5"/>
<dbReference type="Proteomes" id="UP000294933">
    <property type="component" value="Unassembled WGS sequence"/>
</dbReference>
<reference evidence="1 2" key="1">
    <citation type="submission" date="2018-06" db="EMBL/GenBank/DDBJ databases">
        <title>A transcriptomic atlas of mushroom development highlights an independent origin of complex multicellularity.</title>
        <authorList>
            <consortium name="DOE Joint Genome Institute"/>
            <person name="Krizsan K."/>
            <person name="Almasi E."/>
            <person name="Merenyi Z."/>
            <person name="Sahu N."/>
            <person name="Viragh M."/>
            <person name="Koszo T."/>
            <person name="Mondo S."/>
            <person name="Kiss B."/>
            <person name="Balint B."/>
            <person name="Kues U."/>
            <person name="Barry K."/>
            <person name="Hegedus J.C."/>
            <person name="Henrissat B."/>
            <person name="Johnson J."/>
            <person name="Lipzen A."/>
            <person name="Ohm R."/>
            <person name="Nagy I."/>
            <person name="Pangilinan J."/>
            <person name="Yan J."/>
            <person name="Xiong Y."/>
            <person name="Grigoriev I.V."/>
            <person name="Hibbett D.S."/>
            <person name="Nagy L.G."/>
        </authorList>
    </citation>
    <scope>NUCLEOTIDE SEQUENCE [LARGE SCALE GENOMIC DNA]</scope>
    <source>
        <strain evidence="1 2">SZMC22713</strain>
    </source>
</reference>
<accession>A0A4Y7PSJ5</accession>
<dbReference type="AlphaFoldDB" id="A0A4Y7PSJ5"/>
<gene>
    <name evidence="1" type="ORF">BD410DRAFT_793264</name>
</gene>
<evidence type="ECO:0000313" key="2">
    <source>
        <dbReference type="Proteomes" id="UP000294933"/>
    </source>
</evidence>
<dbReference type="InterPro" id="IPR036047">
    <property type="entry name" value="F-box-like_dom_sf"/>
</dbReference>
<evidence type="ECO:0000313" key="1">
    <source>
        <dbReference type="EMBL" id="TDL18383.1"/>
    </source>
</evidence>